<evidence type="ECO:0000256" key="5">
    <source>
        <dbReference type="ARBA" id="ARBA00023136"/>
    </source>
</evidence>
<comment type="subcellular location">
    <subcellularLocation>
        <location evidence="1">Cell membrane</location>
        <topology evidence="1">Multi-pass membrane protein</topology>
    </subcellularLocation>
</comment>
<protein>
    <recommendedName>
        <fullName evidence="12">Competence protein</fullName>
    </recommendedName>
</protein>
<dbReference type="KEGG" id="hat:RC74_15340"/>
<dbReference type="STRING" id="1579316.RC74_15340"/>
<proteinExistence type="predicted"/>
<dbReference type="AlphaFoldDB" id="A0A126V3E6"/>
<dbReference type="Pfam" id="PF03772">
    <property type="entry name" value="Competence"/>
    <property type="match status" value="1"/>
</dbReference>
<dbReference type="OrthoDB" id="9790149at2"/>
<evidence type="ECO:0000256" key="6">
    <source>
        <dbReference type="SAM" id="MobiDB-lite"/>
    </source>
</evidence>
<keyword evidence="5 7" id="KW-0472">Membrane</keyword>
<dbReference type="PANTHER" id="PTHR30619">
    <property type="entry name" value="DNA INTERNALIZATION/COMPETENCE PROTEIN COMEC/REC2"/>
    <property type="match status" value="1"/>
</dbReference>
<accession>A0A126V3E6</accession>
<gene>
    <name evidence="10" type="ORF">RC74_15340</name>
</gene>
<dbReference type="InterPro" id="IPR025405">
    <property type="entry name" value="DUF4131"/>
</dbReference>
<keyword evidence="2" id="KW-1003">Cell membrane</keyword>
<feature type="transmembrane region" description="Helical" evidence="7">
    <location>
        <begin position="32"/>
        <end position="50"/>
    </location>
</feature>
<evidence type="ECO:0000256" key="3">
    <source>
        <dbReference type="ARBA" id="ARBA00022692"/>
    </source>
</evidence>
<evidence type="ECO:0008006" key="12">
    <source>
        <dbReference type="Google" id="ProtNLM"/>
    </source>
</evidence>
<evidence type="ECO:0000259" key="8">
    <source>
        <dbReference type="Pfam" id="PF03772"/>
    </source>
</evidence>
<evidence type="ECO:0000256" key="1">
    <source>
        <dbReference type="ARBA" id="ARBA00004651"/>
    </source>
</evidence>
<feature type="compositionally biased region" description="Polar residues" evidence="6">
    <location>
        <begin position="707"/>
        <end position="718"/>
    </location>
</feature>
<feature type="transmembrane region" description="Helical" evidence="7">
    <location>
        <begin position="276"/>
        <end position="302"/>
    </location>
</feature>
<dbReference type="InterPro" id="IPR004477">
    <property type="entry name" value="ComEC_N"/>
</dbReference>
<dbReference type="PANTHER" id="PTHR30619:SF7">
    <property type="entry name" value="BETA-LACTAMASE DOMAIN PROTEIN"/>
    <property type="match status" value="1"/>
</dbReference>
<feature type="domain" description="DUF4131" evidence="9">
    <location>
        <begin position="60"/>
        <end position="210"/>
    </location>
</feature>
<dbReference type="NCBIfam" id="TIGR00360">
    <property type="entry name" value="ComEC_N-term"/>
    <property type="match status" value="1"/>
</dbReference>
<dbReference type="Proteomes" id="UP000070371">
    <property type="component" value="Chromosome"/>
</dbReference>
<keyword evidence="4 7" id="KW-1133">Transmembrane helix</keyword>
<feature type="domain" description="ComEC/Rec2-related protein" evidence="8">
    <location>
        <begin position="252"/>
        <end position="527"/>
    </location>
</feature>
<evidence type="ECO:0000313" key="10">
    <source>
        <dbReference type="EMBL" id="AML52465.1"/>
    </source>
</evidence>
<evidence type="ECO:0000256" key="2">
    <source>
        <dbReference type="ARBA" id="ARBA00022475"/>
    </source>
</evidence>
<feature type="transmembrane region" description="Helical" evidence="7">
    <location>
        <begin position="380"/>
        <end position="399"/>
    </location>
</feature>
<dbReference type="EMBL" id="CP014327">
    <property type="protein sequence ID" value="AML52465.1"/>
    <property type="molecule type" value="Genomic_DNA"/>
</dbReference>
<evidence type="ECO:0000256" key="7">
    <source>
        <dbReference type="SAM" id="Phobius"/>
    </source>
</evidence>
<feature type="region of interest" description="Disordered" evidence="6">
    <location>
        <begin position="694"/>
        <end position="718"/>
    </location>
</feature>
<keyword evidence="3 7" id="KW-0812">Transmembrane</keyword>
<feature type="transmembrane region" description="Helical" evidence="7">
    <location>
        <begin position="314"/>
        <end position="329"/>
    </location>
</feature>
<feature type="transmembrane region" description="Helical" evidence="7">
    <location>
        <begin position="411"/>
        <end position="433"/>
    </location>
</feature>
<evidence type="ECO:0000256" key="4">
    <source>
        <dbReference type="ARBA" id="ARBA00022989"/>
    </source>
</evidence>
<feature type="transmembrane region" description="Helical" evidence="7">
    <location>
        <begin position="80"/>
        <end position="99"/>
    </location>
</feature>
<organism evidence="10 11">
    <name type="scientific">Falsihalocynthiibacter arcticus</name>
    <dbReference type="NCBI Taxonomy" id="1579316"/>
    <lineage>
        <taxon>Bacteria</taxon>
        <taxon>Pseudomonadati</taxon>
        <taxon>Pseudomonadota</taxon>
        <taxon>Alphaproteobacteria</taxon>
        <taxon>Rhodobacterales</taxon>
        <taxon>Roseobacteraceae</taxon>
        <taxon>Falsihalocynthiibacter</taxon>
    </lineage>
</organism>
<keyword evidence="11" id="KW-1185">Reference proteome</keyword>
<feature type="transmembrane region" description="Helical" evidence="7">
    <location>
        <begin position="56"/>
        <end position="73"/>
    </location>
</feature>
<dbReference type="Pfam" id="PF13567">
    <property type="entry name" value="DUF4131"/>
    <property type="match status" value="1"/>
</dbReference>
<dbReference type="InterPro" id="IPR052159">
    <property type="entry name" value="Competence_DNA_uptake"/>
</dbReference>
<feature type="transmembrane region" description="Helical" evidence="7">
    <location>
        <begin position="511"/>
        <end position="529"/>
    </location>
</feature>
<evidence type="ECO:0000259" key="9">
    <source>
        <dbReference type="Pfam" id="PF13567"/>
    </source>
</evidence>
<feature type="transmembrane region" description="Helical" evidence="7">
    <location>
        <begin position="357"/>
        <end position="374"/>
    </location>
</feature>
<sequence length="718" mass="77129">MARRTRRQNRNVQINLQSWKTQPLIAGQRGHLFPWVPVFLSMGIGLYFALRFEPNIAHYGLLVLVTVGLFLTASTIRENFAPFLLAFALVFSGVLLAGARSHAVSEPVLTFRYYGPIQGRVIKIDRSASEATRLTLDRVILDNLSPERTPSKVRVSLHGDQGFIALDLGLTVILSGHLSPPSGAVEPGGFNFRKMAWFQGLGAVGYTRSPVLALTAAHHGKAGLLINRFRRKISTAVQAAIPGEEGTFAAAILTGDRSDMSRATLQNLRNSNLAHLLAISGLHMGMLTGFVFAAVRIIFAFFPSVSMRVPVKKVAALVALTFGAGYLAMSGGNVATIRAFIMVSVMLSAILLNRRALTLRAVAIAAIIILVLQPESLTGPGFQMSFAATAALVAVFGALRDLPSLPIPKFLRGALAVVLSSFIAGLATAPIAAVHFNQIAQYGLIANVITVPLMGVLVMPAAVVAVLLVPFGLQGVALEVMRWGIWWILEVAERVSHLEGALRLVVTPDPIVLPLLALGGVILIIWRGYGRLLGVPLLIGGFAIWSQTTRPDILISDTGTLVGVMTPQGRALSKAKGAGFVADSWLENDGDGSAQLVASERGKFERGKGTVSTQFDGYSILQLSGKKANELLEAACQTHDLVVTNVKSEPLEGCMLIDPITLRKTGSIAVYQTPSGLKMITAHQLEGQRLWSPVEKKKRRSFRKSDANNSSKITQKTQ</sequence>
<name>A0A126V3E6_9RHOB</name>
<reference evidence="10 11" key="1">
    <citation type="submission" date="2016-02" db="EMBL/GenBank/DDBJ databases">
        <title>Complete genome sequence of Halocynthiibacter arcticus PAMC 20958t from arctic marine sediment.</title>
        <authorList>
            <person name="Lee Y.M."/>
            <person name="Baek K."/>
            <person name="Lee H.K."/>
            <person name="Shin S.C."/>
        </authorList>
    </citation>
    <scope>NUCLEOTIDE SEQUENCE [LARGE SCALE GENOMIC DNA]</scope>
    <source>
        <strain evidence="10">PAMC 20958</strain>
    </source>
</reference>
<dbReference type="GO" id="GO:0005886">
    <property type="term" value="C:plasma membrane"/>
    <property type="evidence" value="ECO:0007669"/>
    <property type="project" value="UniProtKB-SubCell"/>
</dbReference>
<evidence type="ECO:0000313" key="11">
    <source>
        <dbReference type="Proteomes" id="UP000070371"/>
    </source>
</evidence>